<keyword evidence="4" id="KW-0808">Transferase</keyword>
<protein>
    <submittedName>
        <fullName evidence="4">O-linked GlcNAc transferase</fullName>
    </submittedName>
    <submittedName>
        <fullName evidence="5">Tetratricopeptide repeat-containing protein</fullName>
    </submittedName>
</protein>
<dbReference type="GO" id="GO:0016740">
    <property type="term" value="F:transferase activity"/>
    <property type="evidence" value="ECO:0007669"/>
    <property type="project" value="UniProtKB-KW"/>
</dbReference>
<dbReference type="RefSeq" id="WP_046136356.1">
    <property type="nucleotide sequence ID" value="NZ_FQVC01000001.1"/>
</dbReference>
<keyword evidence="2 3" id="KW-0802">TPR repeat</keyword>
<evidence type="ECO:0000313" key="5">
    <source>
        <dbReference type="EMBL" id="SHE51694.1"/>
    </source>
</evidence>
<dbReference type="SMART" id="SM00028">
    <property type="entry name" value="TPR"/>
    <property type="match status" value="4"/>
</dbReference>
<dbReference type="InterPro" id="IPR052346">
    <property type="entry name" value="O-mannosyl-transferase_TMTC"/>
</dbReference>
<keyword evidence="6" id="KW-1185">Reference proteome</keyword>
<evidence type="ECO:0000256" key="3">
    <source>
        <dbReference type="PROSITE-ProRule" id="PRU00339"/>
    </source>
</evidence>
<name>A0A0F5LGB5_9HYPH</name>
<dbReference type="InterPro" id="IPR019734">
    <property type="entry name" value="TPR_rpt"/>
</dbReference>
<dbReference type="OrthoDB" id="8417270at2"/>
<evidence type="ECO:0000313" key="6">
    <source>
        <dbReference type="Proteomes" id="UP000033608"/>
    </source>
</evidence>
<proteinExistence type="predicted"/>
<dbReference type="PATRIC" id="fig|1121477.3.peg.24"/>
<evidence type="ECO:0000313" key="4">
    <source>
        <dbReference type="EMBL" id="KKB80597.1"/>
    </source>
</evidence>
<dbReference type="Gene3D" id="3.40.50.10190">
    <property type="entry name" value="BRCT domain"/>
    <property type="match status" value="1"/>
</dbReference>
<dbReference type="STRING" id="1121477.SAMN02745223_00611"/>
<evidence type="ECO:0000256" key="1">
    <source>
        <dbReference type="ARBA" id="ARBA00022737"/>
    </source>
</evidence>
<dbReference type="PANTHER" id="PTHR44227">
    <property type="match status" value="1"/>
</dbReference>
<dbReference type="PROSITE" id="PS50005">
    <property type="entry name" value="TPR"/>
    <property type="match status" value="1"/>
</dbReference>
<organism evidence="4 6">
    <name type="scientific">Devosia limi DSM 17137</name>
    <dbReference type="NCBI Taxonomy" id="1121477"/>
    <lineage>
        <taxon>Bacteria</taxon>
        <taxon>Pseudomonadati</taxon>
        <taxon>Pseudomonadota</taxon>
        <taxon>Alphaproteobacteria</taxon>
        <taxon>Hyphomicrobiales</taxon>
        <taxon>Devosiaceae</taxon>
        <taxon>Devosia</taxon>
    </lineage>
</organism>
<feature type="repeat" description="TPR" evidence="3">
    <location>
        <begin position="271"/>
        <end position="304"/>
    </location>
</feature>
<dbReference type="SUPFAM" id="SSF48452">
    <property type="entry name" value="TPR-like"/>
    <property type="match status" value="1"/>
</dbReference>
<dbReference type="AlphaFoldDB" id="A0A0F5LGB5"/>
<dbReference type="EMBL" id="LAJF01000101">
    <property type="protein sequence ID" value="KKB80597.1"/>
    <property type="molecule type" value="Genomic_DNA"/>
</dbReference>
<dbReference type="InterPro" id="IPR036420">
    <property type="entry name" value="BRCT_dom_sf"/>
</dbReference>
<dbReference type="Proteomes" id="UP000184533">
    <property type="component" value="Unassembled WGS sequence"/>
</dbReference>
<evidence type="ECO:0000313" key="7">
    <source>
        <dbReference type="Proteomes" id="UP000184533"/>
    </source>
</evidence>
<dbReference type="EMBL" id="FQVC01000001">
    <property type="protein sequence ID" value="SHE51694.1"/>
    <property type="molecule type" value="Genomic_DNA"/>
</dbReference>
<reference evidence="4 6" key="1">
    <citation type="submission" date="2015-03" db="EMBL/GenBank/DDBJ databases">
        <authorList>
            <person name="Hassan Y.I."/>
            <person name="Lepp D."/>
            <person name="Zhou T."/>
        </authorList>
    </citation>
    <scope>NUCLEOTIDE SEQUENCE [LARGE SCALE GENOMIC DNA]</scope>
    <source>
        <strain evidence="4 6">DSM 17137</strain>
    </source>
</reference>
<evidence type="ECO:0000256" key="2">
    <source>
        <dbReference type="ARBA" id="ARBA00022803"/>
    </source>
</evidence>
<accession>A0A0F5LGB5</accession>
<dbReference type="Gene3D" id="1.25.40.10">
    <property type="entry name" value="Tetratricopeptide repeat domain"/>
    <property type="match status" value="2"/>
</dbReference>
<dbReference type="Proteomes" id="UP000033608">
    <property type="component" value="Unassembled WGS sequence"/>
</dbReference>
<dbReference type="PANTHER" id="PTHR44227:SF3">
    <property type="entry name" value="PROTEIN O-MANNOSYL-TRANSFERASE TMTC4"/>
    <property type="match status" value="1"/>
</dbReference>
<gene>
    <name evidence="5" type="ORF">SAMN02745223_00611</name>
    <name evidence="4" type="ORF">VW29_16410</name>
</gene>
<keyword evidence="1" id="KW-0677">Repeat</keyword>
<reference evidence="5 7" key="2">
    <citation type="submission" date="2016-11" db="EMBL/GenBank/DDBJ databases">
        <authorList>
            <person name="Jaros S."/>
            <person name="Januszkiewicz K."/>
            <person name="Wedrychowicz H."/>
        </authorList>
    </citation>
    <scope>NUCLEOTIDE SEQUENCE [LARGE SCALE GENOMIC DNA]</scope>
    <source>
        <strain evidence="5 7">DSM 17137</strain>
    </source>
</reference>
<dbReference type="Pfam" id="PF13432">
    <property type="entry name" value="TPR_16"/>
    <property type="match status" value="1"/>
</dbReference>
<sequence length="360" mass="39235">MPIRGATFGIVGALAAFPRRLAAREVARLNGVLRRGVTRKTTHVVFGRILLEKSTAAEIEARYDAVMTAAQRALSEAGFLRLLELARGPVASAISAQALREQSRLSERDLALLSLFDAFEHDGEPYSFRDVILARKYAGLIAGGAGWHAIARSAHRTGEVTSLTALSLHVEDGETIYVRSGDLLHELDGQTLLPLGDSDDAELEELFGAAEMAEAEHDFALASALYRRCLSIDPSDSVAAFNLANVLKAEGKVDEASHAYAIAIKQDPDFVEAWFNFADLLRGQDRSDAARKHLLKAVAIDPDYADAVYNLGALEYDLGNLAAARRWWVRYLELDASSDWAKTAARGIQFVDLHKTKSAS</sequence>
<dbReference type="InterPro" id="IPR011990">
    <property type="entry name" value="TPR-like_helical_dom_sf"/>
</dbReference>